<dbReference type="Gene3D" id="4.10.640.10">
    <property type="entry name" value="Ribosomal protein S18"/>
    <property type="match status" value="1"/>
</dbReference>
<evidence type="ECO:0008006" key="5">
    <source>
        <dbReference type="Google" id="ProtNLM"/>
    </source>
</evidence>
<gene>
    <name evidence="4" type="ORF">METZ01_LOCUS15252</name>
</gene>
<dbReference type="GO" id="GO:0022627">
    <property type="term" value="C:cytosolic small ribosomal subunit"/>
    <property type="evidence" value="ECO:0007669"/>
    <property type="project" value="TreeGrafter"/>
</dbReference>
<dbReference type="GO" id="GO:0003735">
    <property type="term" value="F:structural constituent of ribosome"/>
    <property type="evidence" value="ECO:0007669"/>
    <property type="project" value="InterPro"/>
</dbReference>
<dbReference type="HAMAP" id="MF_00270">
    <property type="entry name" value="Ribosomal_bS18"/>
    <property type="match status" value="1"/>
</dbReference>
<dbReference type="InterPro" id="IPR036870">
    <property type="entry name" value="Ribosomal_bS18_sf"/>
</dbReference>
<dbReference type="EMBL" id="UINC01000867">
    <property type="protein sequence ID" value="SUZ62398.1"/>
    <property type="molecule type" value="Genomic_DNA"/>
</dbReference>
<sequence>MPRGFGGGRRRRNKYLKDDVLYIDYKNVDLLKHFILDRGKIQPRRTNGNSAKVQRMLARAIRRAREIALLPYTTG</sequence>
<dbReference type="AlphaFoldDB" id="A0A381P875"/>
<dbReference type="PANTHER" id="PTHR13479">
    <property type="entry name" value="30S RIBOSOMAL PROTEIN S18"/>
    <property type="match status" value="1"/>
</dbReference>
<evidence type="ECO:0000313" key="4">
    <source>
        <dbReference type="EMBL" id="SUZ62398.1"/>
    </source>
</evidence>
<dbReference type="PRINTS" id="PR00974">
    <property type="entry name" value="RIBOSOMALS18"/>
</dbReference>
<dbReference type="InterPro" id="IPR001648">
    <property type="entry name" value="Ribosomal_bS18"/>
</dbReference>
<evidence type="ECO:0000256" key="3">
    <source>
        <dbReference type="ARBA" id="ARBA00023274"/>
    </source>
</evidence>
<keyword evidence="3" id="KW-0687">Ribonucleoprotein</keyword>
<reference evidence="4" key="1">
    <citation type="submission" date="2018-05" db="EMBL/GenBank/DDBJ databases">
        <authorList>
            <person name="Lanie J.A."/>
            <person name="Ng W.-L."/>
            <person name="Kazmierczak K.M."/>
            <person name="Andrzejewski T.M."/>
            <person name="Davidsen T.M."/>
            <person name="Wayne K.J."/>
            <person name="Tettelin H."/>
            <person name="Glass J.I."/>
            <person name="Rusch D."/>
            <person name="Podicherti R."/>
            <person name="Tsui H.-C.T."/>
            <person name="Winkler M.E."/>
        </authorList>
    </citation>
    <scope>NUCLEOTIDE SEQUENCE</scope>
</reference>
<dbReference type="Pfam" id="PF01084">
    <property type="entry name" value="Ribosomal_S18"/>
    <property type="match status" value="1"/>
</dbReference>
<evidence type="ECO:0000256" key="2">
    <source>
        <dbReference type="ARBA" id="ARBA00022980"/>
    </source>
</evidence>
<organism evidence="4">
    <name type="scientific">marine metagenome</name>
    <dbReference type="NCBI Taxonomy" id="408172"/>
    <lineage>
        <taxon>unclassified sequences</taxon>
        <taxon>metagenomes</taxon>
        <taxon>ecological metagenomes</taxon>
    </lineage>
</organism>
<proteinExistence type="inferred from homology"/>
<protein>
    <recommendedName>
        <fullName evidence="5">30S ribosomal protein S18</fullName>
    </recommendedName>
</protein>
<name>A0A381P875_9ZZZZ</name>
<dbReference type="PANTHER" id="PTHR13479:SF40">
    <property type="entry name" value="SMALL RIBOSOMAL SUBUNIT PROTEIN BS18M"/>
    <property type="match status" value="1"/>
</dbReference>
<dbReference type="GO" id="GO:0006412">
    <property type="term" value="P:translation"/>
    <property type="evidence" value="ECO:0007669"/>
    <property type="project" value="InterPro"/>
</dbReference>
<dbReference type="NCBIfam" id="TIGR00165">
    <property type="entry name" value="S18"/>
    <property type="match status" value="1"/>
</dbReference>
<accession>A0A381P875</accession>
<dbReference type="SUPFAM" id="SSF46911">
    <property type="entry name" value="Ribosomal protein S18"/>
    <property type="match status" value="1"/>
</dbReference>
<evidence type="ECO:0000256" key="1">
    <source>
        <dbReference type="ARBA" id="ARBA00005589"/>
    </source>
</evidence>
<comment type="similarity">
    <text evidence="1">Belongs to the bacterial ribosomal protein bS18 family.</text>
</comment>
<keyword evidence="2" id="KW-0689">Ribosomal protein</keyword>
<dbReference type="GO" id="GO:0070181">
    <property type="term" value="F:small ribosomal subunit rRNA binding"/>
    <property type="evidence" value="ECO:0007669"/>
    <property type="project" value="TreeGrafter"/>
</dbReference>